<reference evidence="1 2" key="1">
    <citation type="submission" date="2019-02" db="EMBL/GenBank/DDBJ databases">
        <title>Deep-cultivation of Planctomycetes and their phenomic and genomic characterization uncovers novel biology.</title>
        <authorList>
            <person name="Wiegand S."/>
            <person name="Jogler M."/>
            <person name="Boedeker C."/>
            <person name="Pinto D."/>
            <person name="Vollmers J."/>
            <person name="Rivas-Marin E."/>
            <person name="Kohn T."/>
            <person name="Peeters S.H."/>
            <person name="Heuer A."/>
            <person name="Rast P."/>
            <person name="Oberbeckmann S."/>
            <person name="Bunk B."/>
            <person name="Jeske O."/>
            <person name="Meyerdierks A."/>
            <person name="Storesund J.E."/>
            <person name="Kallscheuer N."/>
            <person name="Luecker S."/>
            <person name="Lage O.M."/>
            <person name="Pohl T."/>
            <person name="Merkel B.J."/>
            <person name="Hornburger P."/>
            <person name="Mueller R.-W."/>
            <person name="Bruemmer F."/>
            <person name="Labrenz M."/>
            <person name="Spormann A.M."/>
            <person name="Op den Camp H."/>
            <person name="Overmann J."/>
            <person name="Amann R."/>
            <person name="Jetten M.S.M."/>
            <person name="Mascher T."/>
            <person name="Medema M.H."/>
            <person name="Devos D.P."/>
            <person name="Kaster A.-K."/>
            <person name="Ovreas L."/>
            <person name="Rohde M."/>
            <person name="Galperin M.Y."/>
            <person name="Jogler C."/>
        </authorList>
    </citation>
    <scope>NUCLEOTIDE SEQUENCE [LARGE SCALE GENOMIC DNA]</scope>
    <source>
        <strain evidence="1 2">Pla175</strain>
    </source>
</reference>
<dbReference type="Gene3D" id="3.20.20.70">
    <property type="entry name" value="Aldolase class I"/>
    <property type="match status" value="1"/>
</dbReference>
<evidence type="ECO:0000313" key="2">
    <source>
        <dbReference type="Proteomes" id="UP000317429"/>
    </source>
</evidence>
<sequence>MNHLQPPQPKRLDEKLAEIRADPTGSNAFILADAKDADMAFGCLAPGRRRDGSLKSRPELLDAIRAVSEQGLIDLMLMSASSVERLVIEEGLFRESAVTPAGRINDSTDIWVVRGGRYTGEPSHPFRTATLDHLKHGRLVEDASLPGPGVDLGLYSITPTGDLEADVRTLEAFAQFRVEAEQKRFRYFLEVFNPNVASTPAIDDVGAFVNDFIARTLAGVTSAGRPQFLKVAYNGPRALEELVAYDPSLVVGVLGGSAGTTRDAFQLLADARRHGARVALFGRKINSAEDQLAFVEHLRQIADGGAEPADAVRSYHARIKTLGLAPNRPLDDDLQVTEQSLCYGR</sequence>
<accession>A0A518DBH8</accession>
<organism evidence="1 2">
    <name type="scientific">Pirellulimonas nuda</name>
    <dbReference type="NCBI Taxonomy" id="2528009"/>
    <lineage>
        <taxon>Bacteria</taxon>
        <taxon>Pseudomonadati</taxon>
        <taxon>Planctomycetota</taxon>
        <taxon>Planctomycetia</taxon>
        <taxon>Pirellulales</taxon>
        <taxon>Lacipirellulaceae</taxon>
        <taxon>Pirellulimonas</taxon>
    </lineage>
</organism>
<dbReference type="OrthoDB" id="236271at2"/>
<evidence type="ECO:0000313" key="1">
    <source>
        <dbReference type="EMBL" id="QDU88818.1"/>
    </source>
</evidence>
<protein>
    <recommendedName>
        <fullName evidence="3">Fructose-bisphosphate aldolase</fullName>
    </recommendedName>
</protein>
<keyword evidence="2" id="KW-1185">Reference proteome</keyword>
<dbReference type="InterPro" id="IPR013785">
    <property type="entry name" value="Aldolase_TIM"/>
</dbReference>
<gene>
    <name evidence="1" type="ORF">Pla175_22020</name>
</gene>
<dbReference type="EMBL" id="CP036291">
    <property type="protein sequence ID" value="QDU88818.1"/>
    <property type="molecule type" value="Genomic_DNA"/>
</dbReference>
<proteinExistence type="predicted"/>
<dbReference type="RefSeq" id="WP_145284189.1">
    <property type="nucleotide sequence ID" value="NZ_CP036291.1"/>
</dbReference>
<dbReference type="Proteomes" id="UP000317429">
    <property type="component" value="Chromosome"/>
</dbReference>
<dbReference type="KEGG" id="pnd:Pla175_22020"/>
<name>A0A518DBH8_9BACT</name>
<evidence type="ECO:0008006" key="3">
    <source>
        <dbReference type="Google" id="ProtNLM"/>
    </source>
</evidence>
<dbReference type="AlphaFoldDB" id="A0A518DBH8"/>